<feature type="non-terminal residue" evidence="9">
    <location>
        <position position="1"/>
    </location>
</feature>
<evidence type="ECO:0000256" key="5">
    <source>
        <dbReference type="ARBA" id="ARBA00022801"/>
    </source>
</evidence>
<keyword evidence="3" id="KW-0540">Nuclease</keyword>
<evidence type="ECO:0000313" key="10">
    <source>
        <dbReference type="Proteomes" id="UP001519460"/>
    </source>
</evidence>
<dbReference type="PANTHER" id="PTHR37984">
    <property type="entry name" value="PROTEIN CBG26694"/>
    <property type="match status" value="1"/>
</dbReference>
<feature type="compositionally biased region" description="Basic and acidic residues" evidence="7">
    <location>
        <begin position="88"/>
        <end position="105"/>
    </location>
</feature>
<accession>A0ABD0JVF6</accession>
<comment type="caution">
    <text evidence="9">The sequence shown here is derived from an EMBL/GenBank/DDBJ whole genome shotgun (WGS) entry which is preliminary data.</text>
</comment>
<evidence type="ECO:0000256" key="4">
    <source>
        <dbReference type="ARBA" id="ARBA00022759"/>
    </source>
</evidence>
<keyword evidence="10" id="KW-1185">Reference proteome</keyword>
<feature type="region of interest" description="Disordered" evidence="7">
    <location>
        <begin position="78"/>
        <end position="105"/>
    </location>
</feature>
<keyword evidence="2" id="KW-0548">Nucleotidyltransferase</keyword>
<dbReference type="GO" id="GO:0004519">
    <property type="term" value="F:endonuclease activity"/>
    <property type="evidence" value="ECO:0007669"/>
    <property type="project" value="UniProtKB-KW"/>
</dbReference>
<keyword evidence="1" id="KW-0808">Transferase</keyword>
<evidence type="ECO:0000256" key="3">
    <source>
        <dbReference type="ARBA" id="ARBA00022722"/>
    </source>
</evidence>
<evidence type="ECO:0000256" key="1">
    <source>
        <dbReference type="ARBA" id="ARBA00022679"/>
    </source>
</evidence>
<dbReference type="InterPro" id="IPR050951">
    <property type="entry name" value="Retrovirus_Pol_polyprotein"/>
</dbReference>
<proteinExistence type="predicted"/>
<dbReference type="CDD" id="cd09274">
    <property type="entry name" value="RNase_HI_RT_Ty3"/>
    <property type="match status" value="1"/>
</dbReference>
<keyword evidence="6" id="KW-0695">RNA-directed DNA polymerase</keyword>
<evidence type="ECO:0000259" key="8">
    <source>
        <dbReference type="Pfam" id="PF17917"/>
    </source>
</evidence>
<dbReference type="EMBL" id="JACVVK020000319">
    <property type="protein sequence ID" value="KAK7478694.1"/>
    <property type="molecule type" value="Genomic_DNA"/>
</dbReference>
<protein>
    <recommendedName>
        <fullName evidence="8">Reverse transcriptase RNase H-like domain-containing protein</fullName>
    </recommendedName>
</protein>
<keyword evidence="4" id="KW-0255">Endonuclease</keyword>
<evidence type="ECO:0000256" key="2">
    <source>
        <dbReference type="ARBA" id="ARBA00022695"/>
    </source>
</evidence>
<reference evidence="9 10" key="1">
    <citation type="journal article" date="2023" name="Sci. Data">
        <title>Genome assembly of the Korean intertidal mud-creeper Batillaria attramentaria.</title>
        <authorList>
            <person name="Patra A.K."/>
            <person name="Ho P.T."/>
            <person name="Jun S."/>
            <person name="Lee S.J."/>
            <person name="Kim Y."/>
            <person name="Won Y.J."/>
        </authorList>
    </citation>
    <scope>NUCLEOTIDE SEQUENCE [LARGE SCALE GENOMIC DNA]</scope>
    <source>
        <strain evidence="9">Wonlab-2016</strain>
    </source>
</reference>
<evidence type="ECO:0000256" key="7">
    <source>
        <dbReference type="SAM" id="MobiDB-lite"/>
    </source>
</evidence>
<dbReference type="InterPro" id="IPR041373">
    <property type="entry name" value="RT_RNaseH"/>
</dbReference>
<dbReference type="Proteomes" id="UP001519460">
    <property type="component" value="Unassembled WGS sequence"/>
</dbReference>
<dbReference type="SUPFAM" id="SSF56672">
    <property type="entry name" value="DNA/RNA polymerases"/>
    <property type="match status" value="1"/>
</dbReference>
<feature type="domain" description="Reverse transcriptase RNase H-like" evidence="8">
    <location>
        <begin position="3"/>
        <end position="70"/>
    </location>
</feature>
<keyword evidence="5" id="KW-0378">Hydrolase</keyword>
<evidence type="ECO:0000256" key="6">
    <source>
        <dbReference type="ARBA" id="ARBA00022918"/>
    </source>
</evidence>
<gene>
    <name evidence="9" type="ORF">BaRGS_00030079</name>
</gene>
<dbReference type="PANTHER" id="PTHR37984:SF5">
    <property type="entry name" value="PROTEIN NYNRIN-LIKE"/>
    <property type="match status" value="1"/>
</dbReference>
<sequence>HCLTRPQRNYCVTRRELLAVIESVKNFHHYLYGTPEPFLIRTDHGALRWLLNFRRPVGQVARWIELLETYNFAIEHRSGRKHSNSDGLSRRPCDDSCSHCQRKEV</sequence>
<organism evidence="9 10">
    <name type="scientific">Batillaria attramentaria</name>
    <dbReference type="NCBI Taxonomy" id="370345"/>
    <lineage>
        <taxon>Eukaryota</taxon>
        <taxon>Metazoa</taxon>
        <taxon>Spiralia</taxon>
        <taxon>Lophotrochozoa</taxon>
        <taxon>Mollusca</taxon>
        <taxon>Gastropoda</taxon>
        <taxon>Caenogastropoda</taxon>
        <taxon>Sorbeoconcha</taxon>
        <taxon>Cerithioidea</taxon>
        <taxon>Batillariidae</taxon>
        <taxon>Batillaria</taxon>
    </lineage>
</organism>
<dbReference type="GO" id="GO:0003964">
    <property type="term" value="F:RNA-directed DNA polymerase activity"/>
    <property type="evidence" value="ECO:0007669"/>
    <property type="project" value="UniProtKB-KW"/>
</dbReference>
<evidence type="ECO:0000313" key="9">
    <source>
        <dbReference type="EMBL" id="KAK7478694.1"/>
    </source>
</evidence>
<dbReference type="AlphaFoldDB" id="A0ABD0JVF6"/>
<name>A0ABD0JVF6_9CAEN</name>
<dbReference type="GO" id="GO:0016787">
    <property type="term" value="F:hydrolase activity"/>
    <property type="evidence" value="ECO:0007669"/>
    <property type="project" value="UniProtKB-KW"/>
</dbReference>
<dbReference type="Pfam" id="PF17917">
    <property type="entry name" value="RT_RNaseH"/>
    <property type="match status" value="1"/>
</dbReference>
<dbReference type="InterPro" id="IPR043502">
    <property type="entry name" value="DNA/RNA_pol_sf"/>
</dbReference>